<evidence type="ECO:0000259" key="1">
    <source>
        <dbReference type="Pfam" id="PF12867"/>
    </source>
</evidence>
<keyword evidence="3" id="KW-1185">Reference proteome</keyword>
<dbReference type="STRING" id="402734.SAMN05660918_1530"/>
<feature type="domain" description="DinB-like" evidence="1">
    <location>
        <begin position="31"/>
        <end position="168"/>
    </location>
</feature>
<accession>A0A1H6SVN3</accession>
<name>A0A1H6SVN3_9FLAO</name>
<reference evidence="3" key="1">
    <citation type="submission" date="2016-10" db="EMBL/GenBank/DDBJ databases">
        <authorList>
            <person name="Varghese N."/>
            <person name="Submissions S."/>
        </authorList>
    </citation>
    <scope>NUCLEOTIDE SEQUENCE [LARGE SCALE GENOMIC DNA]</scope>
    <source>
        <strain evidence="3">DSM 17934</strain>
    </source>
</reference>
<dbReference type="RefSeq" id="WP_091310763.1">
    <property type="nucleotide sequence ID" value="NZ_CBCSJU010000002.1"/>
</dbReference>
<sequence>MTLENLKFPIGPFEMPQEVSAPQLKNWIIEIEQLPEKLEAITSSISVEELNYLYRPNGWSIKQVIHHLADSHINSFIRFKLALTEEIPTIKPYQEHLWAELIDGKSDDIESSILVLKGIHTKWTLLLNSLTTEQLGRKYYHPENKKEHTLIEAIALYAWHCNHHLAHIKQALEYKGEF</sequence>
<dbReference type="Gene3D" id="1.20.120.450">
    <property type="entry name" value="dinb family like domain"/>
    <property type="match status" value="1"/>
</dbReference>
<dbReference type="SUPFAM" id="SSF109854">
    <property type="entry name" value="DinB/YfiT-like putative metalloenzymes"/>
    <property type="match status" value="1"/>
</dbReference>
<organism evidence="2 3">
    <name type="scientific">Flavobacterium terrigena</name>
    <dbReference type="NCBI Taxonomy" id="402734"/>
    <lineage>
        <taxon>Bacteria</taxon>
        <taxon>Pseudomonadati</taxon>
        <taxon>Bacteroidota</taxon>
        <taxon>Flavobacteriia</taxon>
        <taxon>Flavobacteriales</taxon>
        <taxon>Flavobacteriaceae</taxon>
        <taxon>Flavobacterium</taxon>
    </lineage>
</organism>
<proteinExistence type="predicted"/>
<dbReference type="NCBIfam" id="NF009807">
    <property type="entry name" value="PRK13291.1"/>
    <property type="match status" value="1"/>
</dbReference>
<protein>
    <submittedName>
        <fullName evidence="2">DinB superfamily protein</fullName>
    </submittedName>
</protein>
<dbReference type="Pfam" id="PF12867">
    <property type="entry name" value="DinB_2"/>
    <property type="match status" value="1"/>
</dbReference>
<evidence type="ECO:0000313" key="3">
    <source>
        <dbReference type="Proteomes" id="UP000199702"/>
    </source>
</evidence>
<dbReference type="Proteomes" id="UP000199702">
    <property type="component" value="Unassembled WGS sequence"/>
</dbReference>
<dbReference type="InterPro" id="IPR034660">
    <property type="entry name" value="DinB/YfiT-like"/>
</dbReference>
<dbReference type="EMBL" id="FNYA01000002">
    <property type="protein sequence ID" value="SEI72008.1"/>
    <property type="molecule type" value="Genomic_DNA"/>
</dbReference>
<dbReference type="InterPro" id="IPR024775">
    <property type="entry name" value="DinB-like"/>
</dbReference>
<gene>
    <name evidence="2" type="ORF">SAMN05660918_1530</name>
</gene>
<dbReference type="AlphaFoldDB" id="A0A1H6SVN3"/>
<evidence type="ECO:0000313" key="2">
    <source>
        <dbReference type="EMBL" id="SEI72008.1"/>
    </source>
</evidence>
<dbReference type="OrthoDB" id="9796039at2"/>